<organism evidence="1 2">
    <name type="scientific">Sporormia fimetaria CBS 119925</name>
    <dbReference type="NCBI Taxonomy" id="1340428"/>
    <lineage>
        <taxon>Eukaryota</taxon>
        <taxon>Fungi</taxon>
        <taxon>Dikarya</taxon>
        <taxon>Ascomycota</taxon>
        <taxon>Pezizomycotina</taxon>
        <taxon>Dothideomycetes</taxon>
        <taxon>Pleosporomycetidae</taxon>
        <taxon>Pleosporales</taxon>
        <taxon>Sporormiaceae</taxon>
        <taxon>Sporormia</taxon>
    </lineage>
</organism>
<dbReference type="OrthoDB" id="5278907at2759"/>
<name>A0A6A6VIY1_9PLEO</name>
<accession>A0A6A6VIY1</accession>
<feature type="non-terminal residue" evidence="1">
    <location>
        <position position="135"/>
    </location>
</feature>
<feature type="non-terminal residue" evidence="1">
    <location>
        <position position="1"/>
    </location>
</feature>
<sequence length="135" mass="16268">NRMLGRSAPPRLPPYNFALSPYRAKKPWPPELLELPRSKQFNFERRFKRRLTAKSMRPKLNKWVRTLQWTIAVVLLTHCFWFQEWVNVYEHEDPDVFVPVEPLRRKTKELLDSVFWDGFYTYEEAPGKGRTSKSK</sequence>
<dbReference type="Proteomes" id="UP000799440">
    <property type="component" value="Unassembled WGS sequence"/>
</dbReference>
<dbReference type="EMBL" id="MU006567">
    <property type="protein sequence ID" value="KAF2749161.1"/>
    <property type="molecule type" value="Genomic_DNA"/>
</dbReference>
<dbReference type="AlphaFoldDB" id="A0A6A6VIY1"/>
<gene>
    <name evidence="1" type="ORF">M011DRAFT_382280</name>
</gene>
<reference evidence="1" key="1">
    <citation type="journal article" date="2020" name="Stud. Mycol.">
        <title>101 Dothideomycetes genomes: a test case for predicting lifestyles and emergence of pathogens.</title>
        <authorList>
            <person name="Haridas S."/>
            <person name="Albert R."/>
            <person name="Binder M."/>
            <person name="Bloem J."/>
            <person name="Labutti K."/>
            <person name="Salamov A."/>
            <person name="Andreopoulos B."/>
            <person name="Baker S."/>
            <person name="Barry K."/>
            <person name="Bills G."/>
            <person name="Bluhm B."/>
            <person name="Cannon C."/>
            <person name="Castanera R."/>
            <person name="Culley D."/>
            <person name="Daum C."/>
            <person name="Ezra D."/>
            <person name="Gonzalez J."/>
            <person name="Henrissat B."/>
            <person name="Kuo A."/>
            <person name="Liang C."/>
            <person name="Lipzen A."/>
            <person name="Lutzoni F."/>
            <person name="Magnuson J."/>
            <person name="Mondo S."/>
            <person name="Nolan M."/>
            <person name="Ohm R."/>
            <person name="Pangilinan J."/>
            <person name="Park H.-J."/>
            <person name="Ramirez L."/>
            <person name="Alfaro M."/>
            <person name="Sun H."/>
            <person name="Tritt A."/>
            <person name="Yoshinaga Y."/>
            <person name="Zwiers L.-H."/>
            <person name="Turgeon B."/>
            <person name="Goodwin S."/>
            <person name="Spatafora J."/>
            <person name="Crous P."/>
            <person name="Grigoriev I."/>
        </authorList>
    </citation>
    <scope>NUCLEOTIDE SEQUENCE</scope>
    <source>
        <strain evidence="1">CBS 119925</strain>
    </source>
</reference>
<protein>
    <submittedName>
        <fullName evidence="1">Uncharacterized protein</fullName>
    </submittedName>
</protein>
<keyword evidence="2" id="KW-1185">Reference proteome</keyword>
<evidence type="ECO:0000313" key="2">
    <source>
        <dbReference type="Proteomes" id="UP000799440"/>
    </source>
</evidence>
<proteinExistence type="predicted"/>
<evidence type="ECO:0000313" key="1">
    <source>
        <dbReference type="EMBL" id="KAF2749161.1"/>
    </source>
</evidence>